<gene>
    <name evidence="2" type="ORF">M2319_003171</name>
</gene>
<protein>
    <submittedName>
        <fullName evidence="2">RimJ/RimL family protein N-acetyltransferase</fullName>
    </submittedName>
</protein>
<evidence type="ECO:0000313" key="3">
    <source>
        <dbReference type="Proteomes" id="UP001209755"/>
    </source>
</evidence>
<evidence type="ECO:0000313" key="2">
    <source>
        <dbReference type="EMBL" id="MCW2308822.1"/>
    </source>
</evidence>
<dbReference type="PROSITE" id="PS51186">
    <property type="entry name" value="GNAT"/>
    <property type="match status" value="1"/>
</dbReference>
<dbReference type="Pfam" id="PF13302">
    <property type="entry name" value="Acetyltransf_3"/>
    <property type="match status" value="1"/>
</dbReference>
<name>A0ABT3HEJ4_9HYPH</name>
<sequence>MAIALESRRLVLRRPEPDDIGRMVDLLGDFEVSKMLSRVPHPYRPEDAASWIDALPHDGDPTGAEFAIDAGAGLIGGIGFTSEDGHPVLGYWLGRPYWRRGYMSEAVERVLDWLFCRGDHDVVRSGVFSGNTASLRIQEKNGFEIIGRNTVHCLARGLDLPHINTEVTRRRHLGVMQ</sequence>
<dbReference type="InterPro" id="IPR016181">
    <property type="entry name" value="Acyl_CoA_acyltransferase"/>
</dbReference>
<dbReference type="SUPFAM" id="SSF55729">
    <property type="entry name" value="Acyl-CoA N-acyltransferases (Nat)"/>
    <property type="match status" value="1"/>
</dbReference>
<proteinExistence type="predicted"/>
<accession>A0ABT3HEJ4</accession>
<dbReference type="PANTHER" id="PTHR43328">
    <property type="entry name" value="ACETYLTRANSFERASE-RELATED"/>
    <property type="match status" value="1"/>
</dbReference>
<feature type="domain" description="N-acetyltransferase" evidence="1">
    <location>
        <begin position="10"/>
        <end position="161"/>
    </location>
</feature>
<dbReference type="Gene3D" id="3.40.630.30">
    <property type="match status" value="1"/>
</dbReference>
<comment type="caution">
    <text evidence="2">The sequence shown here is derived from an EMBL/GenBank/DDBJ whole genome shotgun (WGS) entry which is preliminary data.</text>
</comment>
<dbReference type="EMBL" id="JAOQNS010000009">
    <property type="protein sequence ID" value="MCW2308822.1"/>
    <property type="molecule type" value="Genomic_DNA"/>
</dbReference>
<evidence type="ECO:0000259" key="1">
    <source>
        <dbReference type="PROSITE" id="PS51186"/>
    </source>
</evidence>
<dbReference type="InterPro" id="IPR000182">
    <property type="entry name" value="GNAT_dom"/>
</dbReference>
<dbReference type="Proteomes" id="UP001209755">
    <property type="component" value="Unassembled WGS sequence"/>
</dbReference>
<dbReference type="RefSeq" id="WP_264602422.1">
    <property type="nucleotide sequence ID" value="NZ_JAOQNS010000009.1"/>
</dbReference>
<keyword evidence="3" id="KW-1185">Reference proteome</keyword>
<dbReference type="PANTHER" id="PTHR43328:SF1">
    <property type="entry name" value="N-ACETYLTRANSFERASE DOMAIN-CONTAINING PROTEIN"/>
    <property type="match status" value="1"/>
</dbReference>
<reference evidence="3" key="1">
    <citation type="submission" date="2023-07" db="EMBL/GenBank/DDBJ databases">
        <title>Genome sequencing of Purple Non-Sulfur Bacteria from various extreme environments.</title>
        <authorList>
            <person name="Mayer M."/>
        </authorList>
    </citation>
    <scope>NUCLEOTIDE SEQUENCE [LARGE SCALE GENOMIC DNA]</scope>
    <source>
        <strain evidence="3">DSM 17935</strain>
    </source>
</reference>
<organism evidence="2 3">
    <name type="scientific">Rhodobium gokarnense</name>
    <dbReference type="NCBI Taxonomy" id="364296"/>
    <lineage>
        <taxon>Bacteria</taxon>
        <taxon>Pseudomonadati</taxon>
        <taxon>Pseudomonadota</taxon>
        <taxon>Alphaproteobacteria</taxon>
        <taxon>Hyphomicrobiales</taxon>
        <taxon>Rhodobiaceae</taxon>
        <taxon>Rhodobium</taxon>
    </lineage>
</organism>